<reference evidence="9" key="2">
    <citation type="submission" date="2022-10" db="EMBL/GenBank/DDBJ databases">
        <authorList>
            <consortium name="ENA_rothamsted_submissions"/>
            <consortium name="culmorum"/>
            <person name="King R."/>
        </authorList>
    </citation>
    <scope>NUCLEOTIDE SEQUENCE</scope>
</reference>
<evidence type="ECO:0000256" key="7">
    <source>
        <dbReference type="RuleBase" id="RU364004"/>
    </source>
</evidence>
<evidence type="ECO:0000256" key="5">
    <source>
        <dbReference type="ARBA" id="ARBA00022884"/>
    </source>
</evidence>
<comment type="function">
    <text evidence="7">Required for ribosome biogenesis. Part of a complex which catalyzes pseudouridylation of rRNA. This involves the isomerization of uridine such that the ribose is subsequently attached to C5, instead of the normal N1. Pseudouridine ("psi") residues may serve to stabilize the conformation of rRNAs.</text>
</comment>
<dbReference type="Proteomes" id="UP001153620">
    <property type="component" value="Chromosome 3"/>
</dbReference>
<comment type="subcellular location">
    <subcellularLocation>
        <location evidence="7">Nucleus</location>
        <location evidence="7">Nucleolus</location>
    </subcellularLocation>
</comment>
<dbReference type="OrthoDB" id="21550at2759"/>
<dbReference type="GO" id="GO:0006364">
    <property type="term" value="P:rRNA processing"/>
    <property type="evidence" value="ECO:0007669"/>
    <property type="project" value="UniProtKB-KW"/>
</dbReference>
<comment type="similarity">
    <text evidence="1">Belongs to the NAF1 family.</text>
</comment>
<feature type="compositionally biased region" description="Acidic residues" evidence="8">
    <location>
        <begin position="38"/>
        <end position="50"/>
    </location>
</feature>
<dbReference type="Pfam" id="PF04410">
    <property type="entry name" value="Gar1"/>
    <property type="match status" value="1"/>
</dbReference>
<evidence type="ECO:0000256" key="8">
    <source>
        <dbReference type="SAM" id="MobiDB-lite"/>
    </source>
</evidence>
<dbReference type="InterPro" id="IPR009000">
    <property type="entry name" value="Transl_B-barrel_sf"/>
</dbReference>
<reference evidence="9" key="1">
    <citation type="submission" date="2022-01" db="EMBL/GenBank/DDBJ databases">
        <authorList>
            <person name="King R."/>
        </authorList>
    </citation>
    <scope>NUCLEOTIDE SEQUENCE</scope>
</reference>
<keyword evidence="2 7" id="KW-0690">Ribosome biogenesis</keyword>
<feature type="region of interest" description="Disordered" evidence="8">
    <location>
        <begin position="33"/>
        <end position="110"/>
    </location>
</feature>
<accession>A0A9N9S2V1</accession>
<proteinExistence type="inferred from homology"/>
<gene>
    <name evidence="9" type="ORF">CHIRRI_LOCUS12650</name>
</gene>
<dbReference type="GO" id="GO:0003723">
    <property type="term" value="F:RNA binding"/>
    <property type="evidence" value="ECO:0007669"/>
    <property type="project" value="UniProtKB-KW"/>
</dbReference>
<dbReference type="GO" id="GO:0005730">
    <property type="term" value="C:nucleolus"/>
    <property type="evidence" value="ECO:0007669"/>
    <property type="project" value="UniProtKB-SubCell"/>
</dbReference>
<dbReference type="GO" id="GO:0000493">
    <property type="term" value="P:box H/ACA snoRNP assembly"/>
    <property type="evidence" value="ECO:0007669"/>
    <property type="project" value="InterPro"/>
</dbReference>
<feature type="region of interest" description="Disordered" evidence="8">
    <location>
        <begin position="255"/>
        <end position="324"/>
    </location>
</feature>
<evidence type="ECO:0000256" key="4">
    <source>
        <dbReference type="ARBA" id="ARBA00022553"/>
    </source>
</evidence>
<keyword evidence="3 7" id="KW-0698">rRNA processing</keyword>
<protein>
    <recommendedName>
        <fullName evidence="7">H/ACA ribonucleoprotein complex subunit</fullName>
    </recommendedName>
</protein>
<feature type="compositionally biased region" description="Polar residues" evidence="8">
    <location>
        <begin position="281"/>
        <end position="291"/>
    </location>
</feature>
<dbReference type="InterPro" id="IPR007504">
    <property type="entry name" value="H/ACA_rnp_Gar1/Naf1"/>
</dbReference>
<dbReference type="Gene3D" id="2.40.10.230">
    <property type="entry name" value="Probable tRNA pseudouridine synthase domain"/>
    <property type="match status" value="1"/>
</dbReference>
<keyword evidence="7" id="KW-0687">Ribonucleoprotein</keyword>
<keyword evidence="5 7" id="KW-0694">RNA-binding</keyword>
<feature type="compositionally biased region" description="Low complexity" evidence="8">
    <location>
        <begin position="299"/>
        <end position="324"/>
    </location>
</feature>
<dbReference type="PANTHER" id="PTHR31633:SF1">
    <property type="entry name" value="H_ACA RIBONUCLEOPROTEIN COMPLEX NON-CORE SUBUNIT NAF1"/>
    <property type="match status" value="1"/>
</dbReference>
<dbReference type="PANTHER" id="PTHR31633">
    <property type="entry name" value="H/ACA RIBONUCLEOPROTEIN COMPLEX NON-CORE SUBUNIT NAF1"/>
    <property type="match status" value="1"/>
</dbReference>
<dbReference type="GO" id="GO:0005732">
    <property type="term" value="C:sno(s)RNA-containing ribonucleoprotein complex"/>
    <property type="evidence" value="ECO:0007669"/>
    <property type="project" value="InterPro"/>
</dbReference>
<evidence type="ECO:0000256" key="3">
    <source>
        <dbReference type="ARBA" id="ARBA00022552"/>
    </source>
</evidence>
<dbReference type="SUPFAM" id="SSF50447">
    <property type="entry name" value="Translation proteins"/>
    <property type="match status" value="1"/>
</dbReference>
<comment type="subunit">
    <text evidence="7">Component of the small nucleolar ribonucleoprotein particles containing H/ACA-type snoRNAs (H/ACA snoRNPs).</text>
</comment>
<evidence type="ECO:0000256" key="1">
    <source>
        <dbReference type="ARBA" id="ARBA00009801"/>
    </source>
</evidence>
<keyword evidence="4" id="KW-0597">Phosphoprotein</keyword>
<name>A0A9N9S2V1_9DIPT</name>
<evidence type="ECO:0000256" key="2">
    <source>
        <dbReference type="ARBA" id="ARBA00022517"/>
    </source>
</evidence>
<dbReference type="FunFam" id="2.40.10.230:FF:000002">
    <property type="entry name" value="H/ACA ribonucleoprotein complex non-core subunit NAF1"/>
    <property type="match status" value="1"/>
</dbReference>
<evidence type="ECO:0000313" key="10">
    <source>
        <dbReference type="Proteomes" id="UP001153620"/>
    </source>
</evidence>
<dbReference type="GO" id="GO:0001522">
    <property type="term" value="P:pseudouridine synthesis"/>
    <property type="evidence" value="ECO:0007669"/>
    <property type="project" value="InterPro"/>
</dbReference>
<evidence type="ECO:0000256" key="6">
    <source>
        <dbReference type="ARBA" id="ARBA00023242"/>
    </source>
</evidence>
<dbReference type="AlphaFoldDB" id="A0A9N9S2V1"/>
<keyword evidence="10" id="KW-1185">Reference proteome</keyword>
<comment type="similarity">
    <text evidence="7">Belongs to the GAR1 family.</text>
</comment>
<dbReference type="GO" id="GO:0043489">
    <property type="term" value="P:RNA stabilization"/>
    <property type="evidence" value="ECO:0007669"/>
    <property type="project" value="UniProtKB-ARBA"/>
</dbReference>
<organism evidence="9 10">
    <name type="scientific">Chironomus riparius</name>
    <dbReference type="NCBI Taxonomy" id="315576"/>
    <lineage>
        <taxon>Eukaryota</taxon>
        <taxon>Metazoa</taxon>
        <taxon>Ecdysozoa</taxon>
        <taxon>Arthropoda</taxon>
        <taxon>Hexapoda</taxon>
        <taxon>Insecta</taxon>
        <taxon>Pterygota</taxon>
        <taxon>Neoptera</taxon>
        <taxon>Endopterygota</taxon>
        <taxon>Diptera</taxon>
        <taxon>Nematocera</taxon>
        <taxon>Chironomoidea</taxon>
        <taxon>Chironomidae</taxon>
        <taxon>Chironominae</taxon>
        <taxon>Chironomus</taxon>
    </lineage>
</organism>
<evidence type="ECO:0000313" key="9">
    <source>
        <dbReference type="EMBL" id="CAG9809830.1"/>
    </source>
</evidence>
<dbReference type="InterPro" id="IPR040309">
    <property type="entry name" value="Naf1"/>
</dbReference>
<sequence>MEPAVVEMITDDIVTKEPKDPIVLQQSSALSLLAQYSDSDDENDNEEEVKEPENHSNQYRTAELESSSSSSSDDSDEEIDVKEIKKKLETVASDDDSENEDPAKEKKKKQPLKVRGEFLLEDLPPIQDLDLKVDEKECLEIGTITSVVDQLVLVEAYPHSAALDIDSVLFLDNGKKALGQVFDVIGQVSTPIYCIRFNTHEDIVTKNITVGTKVFCAPRTEYANFVIISKIMGRGSDASWKNDIEIPDNMIEYSDDEEERSARKQKKNPDQQVAAPRRRNQSQNYSWHNQINNQPPPSNWHNQQQHPQPQFQNYNYYPQNPYSQ</sequence>
<dbReference type="EMBL" id="OU895879">
    <property type="protein sequence ID" value="CAG9809830.1"/>
    <property type="molecule type" value="Genomic_DNA"/>
</dbReference>
<dbReference type="InterPro" id="IPR038664">
    <property type="entry name" value="Gar1/Naf1_Cbf5-bd_sf"/>
</dbReference>
<keyword evidence="6 7" id="KW-0539">Nucleus</keyword>